<gene>
    <name evidence="2" type="ORF">SAMN05443245_2206</name>
</gene>
<reference evidence="3" key="1">
    <citation type="submission" date="2016-10" db="EMBL/GenBank/DDBJ databases">
        <authorList>
            <person name="Varghese N."/>
        </authorList>
    </citation>
    <scope>NUCLEOTIDE SEQUENCE [LARGE SCALE GENOMIC DNA]</scope>
    <source>
        <strain evidence="3">GAS106B</strain>
    </source>
</reference>
<organism evidence="2 3">
    <name type="scientific">Paraburkholderia fungorum</name>
    <dbReference type="NCBI Taxonomy" id="134537"/>
    <lineage>
        <taxon>Bacteria</taxon>
        <taxon>Pseudomonadati</taxon>
        <taxon>Pseudomonadota</taxon>
        <taxon>Betaproteobacteria</taxon>
        <taxon>Burkholderiales</taxon>
        <taxon>Burkholderiaceae</taxon>
        <taxon>Paraburkholderia</taxon>
    </lineage>
</organism>
<dbReference type="AlphaFoldDB" id="A0A1H1CKU9"/>
<evidence type="ECO:0000313" key="3">
    <source>
        <dbReference type="Proteomes" id="UP000183487"/>
    </source>
</evidence>
<protein>
    <submittedName>
        <fullName evidence="2">Uncharacterized protein</fullName>
    </submittedName>
</protein>
<sequence length="31" mass="3790">MRQLTGLRPKPELQPKQQRPKQQRLRPKQQP</sequence>
<feature type="region of interest" description="Disordered" evidence="1">
    <location>
        <begin position="1"/>
        <end position="31"/>
    </location>
</feature>
<keyword evidence="3" id="KW-1185">Reference proteome</keyword>
<feature type="compositionally biased region" description="Basic residues" evidence="1">
    <location>
        <begin position="18"/>
        <end position="31"/>
    </location>
</feature>
<evidence type="ECO:0000313" key="2">
    <source>
        <dbReference type="EMBL" id="SDQ64871.1"/>
    </source>
</evidence>
<evidence type="ECO:0000256" key="1">
    <source>
        <dbReference type="SAM" id="MobiDB-lite"/>
    </source>
</evidence>
<dbReference type="EMBL" id="FNKP01000001">
    <property type="protein sequence ID" value="SDQ64871.1"/>
    <property type="molecule type" value="Genomic_DNA"/>
</dbReference>
<name>A0A1H1CKU9_9BURK</name>
<dbReference type="Proteomes" id="UP000183487">
    <property type="component" value="Unassembled WGS sequence"/>
</dbReference>
<accession>A0A1H1CKU9</accession>
<proteinExistence type="predicted"/>